<reference evidence="2 3" key="1">
    <citation type="submission" date="2015-12" db="EMBL/GenBank/DDBJ databases">
        <authorList>
            <person name="Shamseldin A."/>
            <person name="Moawad H."/>
            <person name="Abd El-Rahim W.M."/>
            <person name="Sadowsky M.J."/>
        </authorList>
    </citation>
    <scope>NUCLEOTIDE SEQUENCE [LARGE SCALE GENOMIC DNA]</scope>
    <source>
        <strain evidence="2 3">SJ5A-1</strain>
    </source>
</reference>
<feature type="signal peptide" evidence="1">
    <location>
        <begin position="1"/>
        <end position="17"/>
    </location>
</feature>
<proteinExistence type="predicted"/>
<dbReference type="STRING" id="1685382.AVJ23_17940"/>
<accession>A0A0W7WFG4</accession>
<comment type="caution">
    <text evidence="2">The sequence shown here is derived from an EMBL/GenBank/DDBJ whole genome shotgun (WGS) entry which is preliminary data.</text>
</comment>
<name>A0A0W7WFG4_9RHOB</name>
<evidence type="ECO:0008006" key="4">
    <source>
        <dbReference type="Google" id="ProtNLM"/>
    </source>
</evidence>
<keyword evidence="3" id="KW-1185">Reference proteome</keyword>
<organism evidence="2 3">
    <name type="scientific">Pseudoponticoccus marisrubri</name>
    <dbReference type="NCBI Taxonomy" id="1685382"/>
    <lineage>
        <taxon>Bacteria</taxon>
        <taxon>Pseudomonadati</taxon>
        <taxon>Pseudomonadota</taxon>
        <taxon>Alphaproteobacteria</taxon>
        <taxon>Rhodobacterales</taxon>
        <taxon>Roseobacteraceae</taxon>
        <taxon>Pseudoponticoccus</taxon>
    </lineage>
</organism>
<evidence type="ECO:0000313" key="3">
    <source>
        <dbReference type="Proteomes" id="UP000054396"/>
    </source>
</evidence>
<dbReference type="EMBL" id="LPXO01000014">
    <property type="protein sequence ID" value="KUF09325.1"/>
    <property type="molecule type" value="Genomic_DNA"/>
</dbReference>
<dbReference type="InterPro" id="IPR019613">
    <property type="entry name" value="DUF4198"/>
</dbReference>
<sequence>MRCLIAVLALLAAPAAAHEFWIDPHDFRIDPGDAAVADIRVGEKLEGVAYRYVPRNFRRFDIVTGAETRPVEGRAGDRPALDMALETPGLSVVVHVSRDHDLTYTEWQKFVDFCAHKDFDWAVERHLDRGLGKEVVRERYSRHAKSLIAVGEGAGADRQVGLVAEIVARANPYTDALDGRFPVTVYHEGAPRPDAQVEVFERAPDGSVTVSLYRTDAEGHAEIAVTPGHMYLVDHVVMRELPVTSPDDPAWESLWASLTFEVPG</sequence>
<dbReference type="Proteomes" id="UP000054396">
    <property type="component" value="Unassembled WGS sequence"/>
</dbReference>
<dbReference type="RefSeq" id="WP_058863603.1">
    <property type="nucleotide sequence ID" value="NZ_LPXO01000014.1"/>
</dbReference>
<dbReference type="OrthoDB" id="581894at2"/>
<keyword evidence="1" id="KW-0732">Signal</keyword>
<gene>
    <name evidence="2" type="ORF">AVJ23_17940</name>
</gene>
<dbReference type="AlphaFoldDB" id="A0A0W7WFG4"/>
<dbReference type="Pfam" id="PF10670">
    <property type="entry name" value="DUF4198"/>
    <property type="match status" value="1"/>
</dbReference>
<evidence type="ECO:0000313" key="2">
    <source>
        <dbReference type="EMBL" id="KUF09325.1"/>
    </source>
</evidence>
<feature type="chain" id="PRO_5006936215" description="DUF4198 domain-containing protein" evidence="1">
    <location>
        <begin position="18"/>
        <end position="264"/>
    </location>
</feature>
<protein>
    <recommendedName>
        <fullName evidence="4">DUF4198 domain-containing protein</fullName>
    </recommendedName>
</protein>
<evidence type="ECO:0000256" key="1">
    <source>
        <dbReference type="SAM" id="SignalP"/>
    </source>
</evidence>